<dbReference type="GeneID" id="87961589"/>
<sequence>MDLRNMISQPGEEVAWATFRTVQERSNVPTKHNPEPLVRLTATSRYSDEETSFDASKVTIAGIVRLAKYCRSSEWASISKFGGVQKAAFVWLNQADLDQDGYWPHYYNILSRKDTHLAKQFLLDITLLKWQDDIDGLVSRAYSQKRVDERSMPGDLTPAPTRMAADAREKEASQNPNGHWPPNCDCSADKQVVTQMRSDLEKEIPDARAEIQEMRGLTLAMLTQSGFEVAGVDRRSLFEVYTELWRAWEQSATFQAEVKSKRRLSVCISADLDLSKLGDIDFRIKVDRSRGLEVVSKFRVPIHTCIKSLDPPRDWPQEAGRIPSSSDVVKSLSVVDSSRLEDNANLYFFFKIINVSTPLKLTVLEGQAVTVRDRHELIWIWIPAGDFAASTEVPKGVHIEVINATIQKQVLQD</sequence>
<evidence type="ECO:0000313" key="2">
    <source>
        <dbReference type="Proteomes" id="UP001323617"/>
    </source>
</evidence>
<proteinExistence type="predicted"/>
<reference evidence="1 2" key="1">
    <citation type="journal article" date="2023" name="bioRxiv">
        <title>High-quality genome assemblies of four members of thePodospora anserinaspecies complex.</title>
        <authorList>
            <person name="Ament-Velasquez S.L."/>
            <person name="Vogan A.A."/>
            <person name="Wallerman O."/>
            <person name="Hartmann F."/>
            <person name="Gautier V."/>
            <person name="Silar P."/>
            <person name="Giraud T."/>
            <person name="Johannesson H."/>
        </authorList>
    </citation>
    <scope>NUCLEOTIDE SEQUENCE [LARGE SCALE GENOMIC DNA]</scope>
    <source>
        <strain evidence="1 2">CBS 124.78</strain>
    </source>
</reference>
<accession>A0ABR0I7H8</accession>
<evidence type="ECO:0000313" key="1">
    <source>
        <dbReference type="EMBL" id="KAK4676318.1"/>
    </source>
</evidence>
<dbReference type="Proteomes" id="UP001323617">
    <property type="component" value="Unassembled WGS sequence"/>
</dbReference>
<protein>
    <submittedName>
        <fullName evidence="1">Uncharacterized protein</fullName>
    </submittedName>
</protein>
<dbReference type="RefSeq" id="XP_062799788.1">
    <property type="nucleotide sequence ID" value="XM_062940878.1"/>
</dbReference>
<dbReference type="EMBL" id="JAFFHC010000005">
    <property type="protein sequence ID" value="KAK4676318.1"/>
    <property type="molecule type" value="Genomic_DNA"/>
</dbReference>
<comment type="caution">
    <text evidence="1">The sequence shown here is derived from an EMBL/GenBank/DDBJ whole genome shotgun (WGS) entry which is preliminary data.</text>
</comment>
<organism evidence="1 2">
    <name type="scientific">Podospora pseudoanserina</name>
    <dbReference type="NCBI Taxonomy" id="2609844"/>
    <lineage>
        <taxon>Eukaryota</taxon>
        <taxon>Fungi</taxon>
        <taxon>Dikarya</taxon>
        <taxon>Ascomycota</taxon>
        <taxon>Pezizomycotina</taxon>
        <taxon>Sordariomycetes</taxon>
        <taxon>Sordariomycetidae</taxon>
        <taxon>Sordariales</taxon>
        <taxon>Podosporaceae</taxon>
        <taxon>Podospora</taxon>
    </lineage>
</organism>
<name>A0ABR0I7H8_9PEZI</name>
<gene>
    <name evidence="1" type="ORF">QC764_0087160</name>
</gene>
<keyword evidence="2" id="KW-1185">Reference proteome</keyword>